<dbReference type="EMBL" id="LRDC01000040">
    <property type="protein sequence ID" value="KVX00593.1"/>
    <property type="molecule type" value="Genomic_DNA"/>
</dbReference>
<dbReference type="Proteomes" id="UP000055702">
    <property type="component" value="Unassembled WGS sequence"/>
</dbReference>
<evidence type="ECO:0000259" key="1">
    <source>
        <dbReference type="Pfam" id="PF13462"/>
    </source>
</evidence>
<sequence length="195" mass="22270">MTTPIPMRPSGVLRGDKAADITIDVFVDIQCPHSRAMWPTLLSVIQHYKSRSASLKVHLMTLSNHRQAWDMSLGLFALADGDADKFYDFATYLYERQDEFYNAEFMHKTHDDLRQLIADKAEEHLGIDRCQFLSRMDDGDIYTLARTPIRYAATKSVWATPTVFINNGGNVLVNHLSTLADWQQMIDPLFGEETI</sequence>
<accession>A0A119CZ01</accession>
<dbReference type="PANTHER" id="PTHR33875">
    <property type="entry name" value="OS09G0542200 PROTEIN"/>
    <property type="match status" value="1"/>
</dbReference>
<dbReference type="InterPro" id="IPR036249">
    <property type="entry name" value="Thioredoxin-like_sf"/>
</dbReference>
<reference evidence="2 3" key="1">
    <citation type="submission" date="2016-01" db="EMBL/GenBank/DDBJ databases">
        <title>Draft genome of the antarctic isolate Shewanella frigidimarina Ag06-30.</title>
        <authorList>
            <person name="Parmeciano Di Noto G."/>
            <person name="Vazquez S."/>
            <person name="Mac Cormack W."/>
            <person name="Iriarte A."/>
            <person name="Quiroga C."/>
        </authorList>
    </citation>
    <scope>NUCLEOTIDE SEQUENCE [LARGE SCALE GENOMIC DNA]</scope>
    <source>
        <strain evidence="2 3">Ag06-30</strain>
    </source>
</reference>
<dbReference type="Gene3D" id="3.40.30.10">
    <property type="entry name" value="Glutaredoxin"/>
    <property type="match status" value="1"/>
</dbReference>
<comment type="caution">
    <text evidence="2">The sequence shown here is derived from an EMBL/GenBank/DDBJ whole genome shotgun (WGS) entry which is preliminary data.</text>
</comment>
<dbReference type="SUPFAM" id="SSF52833">
    <property type="entry name" value="Thioredoxin-like"/>
    <property type="match status" value="1"/>
</dbReference>
<protein>
    <recommendedName>
        <fullName evidence="1">Thioredoxin-like fold domain-containing protein</fullName>
    </recommendedName>
</protein>
<gene>
    <name evidence="2" type="ORF">AWJ07_07520</name>
</gene>
<dbReference type="InterPro" id="IPR012336">
    <property type="entry name" value="Thioredoxin-like_fold"/>
</dbReference>
<feature type="domain" description="Thioredoxin-like fold" evidence="1">
    <location>
        <begin position="11"/>
        <end position="187"/>
    </location>
</feature>
<dbReference type="AlphaFoldDB" id="A0A119CZ01"/>
<dbReference type="PANTHER" id="PTHR33875:SF2">
    <property type="entry name" value="ACR183CP"/>
    <property type="match status" value="1"/>
</dbReference>
<organism evidence="2">
    <name type="scientific">Shewanella frigidimarina</name>
    <dbReference type="NCBI Taxonomy" id="56812"/>
    <lineage>
        <taxon>Bacteria</taxon>
        <taxon>Pseudomonadati</taxon>
        <taxon>Pseudomonadota</taxon>
        <taxon>Gammaproteobacteria</taxon>
        <taxon>Alteromonadales</taxon>
        <taxon>Shewanellaceae</taxon>
        <taxon>Shewanella</taxon>
    </lineage>
</organism>
<evidence type="ECO:0000313" key="2">
    <source>
        <dbReference type="EMBL" id="KVX00593.1"/>
    </source>
</evidence>
<dbReference type="Pfam" id="PF13462">
    <property type="entry name" value="Thioredoxin_4"/>
    <property type="match status" value="1"/>
</dbReference>
<name>A0A119CZ01_SHEFR</name>
<dbReference type="RefSeq" id="WP_059746891.1">
    <property type="nucleotide sequence ID" value="NZ_LRDC01000040.1"/>
</dbReference>
<proteinExistence type="predicted"/>
<evidence type="ECO:0000313" key="3">
    <source>
        <dbReference type="Proteomes" id="UP000055702"/>
    </source>
</evidence>